<dbReference type="InterPro" id="IPR052039">
    <property type="entry name" value="Caspase-related_regulators"/>
</dbReference>
<reference evidence="3 4" key="1">
    <citation type="submission" date="2017-07" db="EMBL/GenBank/DDBJ databases">
        <title>Draft Genome Sequences of Select Purple Nonsulfur Bacteria.</title>
        <authorList>
            <person name="Lasarre B."/>
            <person name="Mckinlay J.B."/>
        </authorList>
    </citation>
    <scope>NUCLEOTIDE SEQUENCE [LARGE SCALE GENOMIC DNA]</scope>
    <source>
        <strain evidence="3 4">DSM 11907</strain>
    </source>
</reference>
<dbReference type="SUPFAM" id="SSF52129">
    <property type="entry name" value="Caspase-like"/>
    <property type="match status" value="1"/>
</dbReference>
<dbReference type="GO" id="GO:0004197">
    <property type="term" value="F:cysteine-type endopeptidase activity"/>
    <property type="evidence" value="ECO:0007669"/>
    <property type="project" value="InterPro"/>
</dbReference>
<dbReference type="InterPro" id="IPR011600">
    <property type="entry name" value="Pept_C14_caspase"/>
</dbReference>
<evidence type="ECO:0000313" key="3">
    <source>
        <dbReference type="EMBL" id="RAI32755.1"/>
    </source>
</evidence>
<comment type="caution">
    <text evidence="3">The sequence shown here is derived from an EMBL/GenBank/DDBJ whole genome shotgun (WGS) entry which is preliminary data.</text>
</comment>
<proteinExistence type="predicted"/>
<dbReference type="AlphaFoldDB" id="A0A327K4V8"/>
<feature type="signal peptide" evidence="1">
    <location>
        <begin position="1"/>
        <end position="31"/>
    </location>
</feature>
<name>A0A327K4V8_9BRAD</name>
<evidence type="ECO:0000259" key="2">
    <source>
        <dbReference type="PROSITE" id="PS50208"/>
    </source>
</evidence>
<dbReference type="PANTHER" id="PTHR22576">
    <property type="entry name" value="MUCOSA ASSOCIATED LYMPHOID TISSUE LYMPHOMA TRANSLOCATION PROTEIN 1/PARACASPASE"/>
    <property type="match status" value="1"/>
</dbReference>
<feature type="domain" description="Caspase family p20" evidence="2">
    <location>
        <begin position="34"/>
        <end position="164"/>
    </location>
</feature>
<accession>A0A327K4V8</accession>
<dbReference type="PANTHER" id="PTHR22576:SF37">
    <property type="entry name" value="MUCOSA-ASSOCIATED LYMPHOID TISSUE LYMPHOMA TRANSLOCATION PROTEIN 1"/>
    <property type="match status" value="1"/>
</dbReference>
<keyword evidence="1" id="KW-0732">Signal</keyword>
<dbReference type="InterPro" id="IPR029030">
    <property type="entry name" value="Caspase-like_dom_sf"/>
</dbReference>
<gene>
    <name evidence="3" type="ORF">CH338_23670</name>
</gene>
<feature type="chain" id="PRO_5016344565" description="Caspase family p20 domain-containing protein" evidence="1">
    <location>
        <begin position="32"/>
        <end position="265"/>
    </location>
</feature>
<protein>
    <recommendedName>
        <fullName evidence="2">Caspase family p20 domain-containing protein</fullName>
    </recommendedName>
</protein>
<sequence length="265" mass="27386">MPRPVWAAIQSFVAILLVVATAVVSVAPARAAAEARTALIVGNSAYGFAPLANPVNDATDMAAALRQSGFDVTLATNADQPALQAAVKRFTDTLKARGGVGLFFFAGHGIQVGGENYIVPVMNKAPTPEELRAASVAASDVVDAMTAAGNALNIVVLDACRDNPLPGTGTKGLSRIDSGARLFVSFSTSPGAVALDGEGRNSPYTKHLARALLTPGLNLEDTFKRTLKGVYQETAGKQTPWLSSSFFGDFVFREAALAPGGGTPP</sequence>
<organism evidence="3 4">
    <name type="scientific">Rhodoplanes elegans</name>
    <dbReference type="NCBI Taxonomy" id="29408"/>
    <lineage>
        <taxon>Bacteria</taxon>
        <taxon>Pseudomonadati</taxon>
        <taxon>Pseudomonadota</taxon>
        <taxon>Alphaproteobacteria</taxon>
        <taxon>Hyphomicrobiales</taxon>
        <taxon>Nitrobacteraceae</taxon>
        <taxon>Rhodoplanes</taxon>
    </lineage>
</organism>
<dbReference type="Proteomes" id="UP000248863">
    <property type="component" value="Unassembled WGS sequence"/>
</dbReference>
<dbReference type="Gene3D" id="3.40.50.1460">
    <property type="match status" value="1"/>
</dbReference>
<feature type="non-terminal residue" evidence="3">
    <location>
        <position position="265"/>
    </location>
</feature>
<dbReference type="EMBL" id="NPEU01000405">
    <property type="protein sequence ID" value="RAI32755.1"/>
    <property type="molecule type" value="Genomic_DNA"/>
</dbReference>
<evidence type="ECO:0000313" key="4">
    <source>
        <dbReference type="Proteomes" id="UP000248863"/>
    </source>
</evidence>
<keyword evidence="4" id="KW-1185">Reference proteome</keyword>
<dbReference type="GO" id="GO:0006508">
    <property type="term" value="P:proteolysis"/>
    <property type="evidence" value="ECO:0007669"/>
    <property type="project" value="InterPro"/>
</dbReference>
<dbReference type="PROSITE" id="PS50208">
    <property type="entry name" value="CASPASE_P20"/>
    <property type="match status" value="1"/>
</dbReference>
<dbReference type="Pfam" id="PF00656">
    <property type="entry name" value="Peptidase_C14"/>
    <property type="match status" value="1"/>
</dbReference>
<evidence type="ECO:0000256" key="1">
    <source>
        <dbReference type="SAM" id="SignalP"/>
    </source>
</evidence>
<dbReference type="InterPro" id="IPR001309">
    <property type="entry name" value="Pept_C14_p20"/>
</dbReference>
<dbReference type="RefSeq" id="WP_170146008.1">
    <property type="nucleotide sequence ID" value="NZ_NPEU01000405.1"/>
</dbReference>